<gene>
    <name evidence="1" type="ORF">UFOVP273_121</name>
</gene>
<proteinExistence type="predicted"/>
<evidence type="ECO:0000313" key="1">
    <source>
        <dbReference type="EMBL" id="CAB4134502.1"/>
    </source>
</evidence>
<name>A0A6J5LLV1_9CAUD</name>
<organism evidence="1">
    <name type="scientific">uncultured Caudovirales phage</name>
    <dbReference type="NCBI Taxonomy" id="2100421"/>
    <lineage>
        <taxon>Viruses</taxon>
        <taxon>Duplodnaviria</taxon>
        <taxon>Heunggongvirae</taxon>
        <taxon>Uroviricota</taxon>
        <taxon>Caudoviricetes</taxon>
        <taxon>Peduoviridae</taxon>
        <taxon>Maltschvirus</taxon>
        <taxon>Maltschvirus maltsch</taxon>
    </lineage>
</organism>
<protein>
    <submittedName>
        <fullName evidence="1">Uncharacterized protein</fullName>
    </submittedName>
</protein>
<accession>A0A6J5LLV1</accession>
<sequence length="124" mass="13369">MTTEKTPNYTAEMEAVMREAYVAAPTEETVKALAEKLGKTTRSIVAKLSRMGVYVAKTYVTKTGEKPIKKDAHADAIGKVLKLSDGEIDSLAKANKTVLVKLWKALAESKPIEGTETAKAQAEA</sequence>
<dbReference type="EMBL" id="LR796284">
    <property type="protein sequence ID" value="CAB4134502.1"/>
    <property type="molecule type" value="Genomic_DNA"/>
</dbReference>
<reference evidence="1" key="1">
    <citation type="submission" date="2020-04" db="EMBL/GenBank/DDBJ databases">
        <authorList>
            <person name="Chiriac C."/>
            <person name="Salcher M."/>
            <person name="Ghai R."/>
            <person name="Kavagutti S V."/>
        </authorList>
    </citation>
    <scope>NUCLEOTIDE SEQUENCE</scope>
</reference>